<proteinExistence type="predicted"/>
<keyword evidence="2" id="KW-0812">Transmembrane</keyword>
<evidence type="ECO:0000313" key="4">
    <source>
        <dbReference type="EMBL" id="KAA0157352.1"/>
    </source>
</evidence>
<dbReference type="OrthoDB" id="75100at2759"/>
<comment type="caution">
    <text evidence="5">The sequence shown here is derived from an EMBL/GenBank/DDBJ whole genome shotgun (WGS) entry which is preliminary data.</text>
</comment>
<dbReference type="AlphaFoldDB" id="A0A5A8DEX5"/>
<dbReference type="EMBL" id="VLTL01000065">
    <property type="protein sequence ID" value="KAA0163529.1"/>
    <property type="molecule type" value="Genomic_DNA"/>
</dbReference>
<reference evidence="7 8" key="1">
    <citation type="submission" date="2019-07" db="EMBL/GenBank/DDBJ databases">
        <title>Genomes of Cafeteria roenbergensis.</title>
        <authorList>
            <person name="Fischer M.G."/>
            <person name="Hackl T."/>
            <person name="Roman M."/>
        </authorList>
    </citation>
    <scope>NUCLEOTIDE SEQUENCE [LARGE SCALE GENOMIC DNA]</scope>
    <source>
        <strain evidence="3 8">BVI</strain>
        <strain evidence="4 10">Cflag</strain>
        <strain evidence="6 7">E4-10P</strain>
        <strain evidence="5 9">RCC970-E3</strain>
    </source>
</reference>
<evidence type="ECO:0000313" key="10">
    <source>
        <dbReference type="Proteomes" id="UP000325113"/>
    </source>
</evidence>
<evidence type="ECO:0000313" key="7">
    <source>
        <dbReference type="Proteomes" id="UP000322899"/>
    </source>
</evidence>
<evidence type="ECO:0000256" key="2">
    <source>
        <dbReference type="SAM" id="Phobius"/>
    </source>
</evidence>
<dbReference type="EMBL" id="VLTN01000069">
    <property type="protein sequence ID" value="KAA0147296.1"/>
    <property type="molecule type" value="Genomic_DNA"/>
</dbReference>
<dbReference type="Proteomes" id="UP000322899">
    <property type="component" value="Unassembled WGS sequence"/>
</dbReference>
<organism evidence="5 9">
    <name type="scientific">Cafeteria roenbergensis</name>
    <name type="common">Marine flagellate</name>
    <dbReference type="NCBI Taxonomy" id="33653"/>
    <lineage>
        <taxon>Eukaryota</taxon>
        <taxon>Sar</taxon>
        <taxon>Stramenopiles</taxon>
        <taxon>Bigyra</taxon>
        <taxon>Opalozoa</taxon>
        <taxon>Bicosoecida</taxon>
        <taxon>Cafeteriaceae</taxon>
        <taxon>Cafeteria</taxon>
    </lineage>
</organism>
<accession>A0A5A8DEX5</accession>
<keyword evidence="2" id="KW-1133">Transmembrane helix</keyword>
<protein>
    <recommendedName>
        <fullName evidence="11">Cation-transporting P-type ATPase N-terminal domain-containing protein</fullName>
    </recommendedName>
</protein>
<keyword evidence="2" id="KW-0472">Membrane</keyword>
<sequence>MDDSQLSAGELRRRYHAGGSVPDSELTASQLRSRHGIASNSKNFSDKPLSETSSLSTVAIMGGIVLLAMLLAAGLYMSGVVGK</sequence>
<evidence type="ECO:0000313" key="6">
    <source>
        <dbReference type="EMBL" id="KAA0169212.1"/>
    </source>
</evidence>
<gene>
    <name evidence="6" type="ORF">FNF27_07031</name>
    <name evidence="5" type="ORF">FNF28_04186</name>
    <name evidence="3" type="ORF">FNF29_07465</name>
    <name evidence="4" type="ORF">FNF31_05777</name>
</gene>
<dbReference type="Proteomes" id="UP000323011">
    <property type="component" value="Unassembled WGS sequence"/>
</dbReference>
<dbReference type="Proteomes" id="UP000324907">
    <property type="component" value="Unassembled WGS sequence"/>
</dbReference>
<evidence type="ECO:0000313" key="9">
    <source>
        <dbReference type="Proteomes" id="UP000324907"/>
    </source>
</evidence>
<feature type="region of interest" description="Disordered" evidence="1">
    <location>
        <begin position="1"/>
        <end position="25"/>
    </location>
</feature>
<name>A0A5A8DEX5_CAFRO</name>
<dbReference type="EMBL" id="VLTO01000072">
    <property type="protein sequence ID" value="KAA0169212.1"/>
    <property type="molecule type" value="Genomic_DNA"/>
</dbReference>
<dbReference type="EMBL" id="VLTM01000078">
    <property type="protein sequence ID" value="KAA0157352.1"/>
    <property type="molecule type" value="Genomic_DNA"/>
</dbReference>
<dbReference type="Proteomes" id="UP000325113">
    <property type="component" value="Unassembled WGS sequence"/>
</dbReference>
<evidence type="ECO:0000313" key="5">
    <source>
        <dbReference type="EMBL" id="KAA0163529.1"/>
    </source>
</evidence>
<evidence type="ECO:0000313" key="3">
    <source>
        <dbReference type="EMBL" id="KAA0147296.1"/>
    </source>
</evidence>
<feature type="transmembrane region" description="Helical" evidence="2">
    <location>
        <begin position="55"/>
        <end position="77"/>
    </location>
</feature>
<keyword evidence="8" id="KW-1185">Reference proteome</keyword>
<evidence type="ECO:0000256" key="1">
    <source>
        <dbReference type="SAM" id="MobiDB-lite"/>
    </source>
</evidence>
<evidence type="ECO:0000313" key="8">
    <source>
        <dbReference type="Proteomes" id="UP000323011"/>
    </source>
</evidence>
<evidence type="ECO:0008006" key="11">
    <source>
        <dbReference type="Google" id="ProtNLM"/>
    </source>
</evidence>